<protein>
    <recommendedName>
        <fullName evidence="2">C2 domain-containing protein</fullName>
    </recommendedName>
</protein>
<evidence type="ECO:0000313" key="4">
    <source>
        <dbReference type="Proteomes" id="UP000236291"/>
    </source>
</evidence>
<feature type="domain" description="C2" evidence="2">
    <location>
        <begin position="1"/>
        <end position="113"/>
    </location>
</feature>
<dbReference type="EMBL" id="ASHM01017852">
    <property type="protein sequence ID" value="PNX99520.1"/>
    <property type="molecule type" value="Genomic_DNA"/>
</dbReference>
<dbReference type="ExpressionAtlas" id="A0A2K3N934">
    <property type="expression patterns" value="baseline"/>
</dbReference>
<comment type="caution">
    <text evidence="3">The sequence shown here is derived from an EMBL/GenBank/DDBJ whole genome shotgun (WGS) entry which is preliminary data.</text>
</comment>
<dbReference type="PANTHER" id="PTHR32246:SF83">
    <property type="entry name" value="CALCIUM-DEPENDENT LIPID-BINDING (CALB DOMAIN) FAMILY PROTEIN"/>
    <property type="match status" value="1"/>
</dbReference>
<dbReference type="SUPFAM" id="SSF49562">
    <property type="entry name" value="C2 domain (Calcium/lipid-binding domain, CaLB)"/>
    <property type="match status" value="1"/>
</dbReference>
<dbReference type="PANTHER" id="PTHR32246">
    <property type="entry name" value="INGRESSION PROTEIN FIC1"/>
    <property type="match status" value="1"/>
</dbReference>
<dbReference type="GO" id="GO:0006952">
    <property type="term" value="P:defense response"/>
    <property type="evidence" value="ECO:0007669"/>
    <property type="project" value="InterPro"/>
</dbReference>
<evidence type="ECO:0000256" key="1">
    <source>
        <dbReference type="SAM" id="MobiDB-lite"/>
    </source>
</evidence>
<dbReference type="OrthoDB" id="1909968at2759"/>
<sequence>MSYLSASAPYQLLEINIISAQDLSPISKSMKAYAVAWIHPERKLATQIDQEGHTNPTWNEKFVFRIDDEFLNAEDSVIMIEIYNSAWLRDVLVGTVAVLVNNLLPPGTRSGNRKPKLRFVGLQIRRPSGRPQGILNIGAAILDSSMRSMPLYSELSTSEAGYWDPTDLKKMNNYNYNYNDNHSITDSTITDSKMVALQRCQSERNDSTINDYAYHGGGKIGYDGYNGYEESEVSVPVQRNWGNEDSLCNSDVGPSPSVVAAAIAKGLYPIPAPPPQKKVEIAADDWSESNCSEGMNTKIERWRNELTPAYDKDEYDELDDEINKKLAAKTPMWTGKTPGRMGKTPGRMGGKTPGMMGKTPGMMGKTPGRMGTGKTPGRPPVAPKGKLFSCFGAAFGVEFSISCGGGNRKKKGGNSKSGLTASELTYDESSIM</sequence>
<accession>A0A2K3N934</accession>
<dbReference type="PROSITE" id="PS50004">
    <property type="entry name" value="C2"/>
    <property type="match status" value="1"/>
</dbReference>
<name>A0A2K3N934_TRIPR</name>
<evidence type="ECO:0000313" key="3">
    <source>
        <dbReference type="EMBL" id="PNX99520.1"/>
    </source>
</evidence>
<feature type="region of interest" description="Disordered" evidence="1">
    <location>
        <begin position="404"/>
        <end position="432"/>
    </location>
</feature>
<reference evidence="3 4" key="2">
    <citation type="journal article" date="2017" name="Front. Plant Sci.">
        <title>Gene Classification and Mining of Molecular Markers Useful in Red Clover (Trifolium pratense) Breeding.</title>
        <authorList>
            <person name="Istvanek J."/>
            <person name="Dluhosova J."/>
            <person name="Dluhos P."/>
            <person name="Patkova L."/>
            <person name="Nedelnik J."/>
            <person name="Repkova J."/>
        </authorList>
    </citation>
    <scope>NUCLEOTIDE SEQUENCE [LARGE SCALE GENOMIC DNA]</scope>
    <source>
        <strain evidence="4">cv. Tatra</strain>
        <tissue evidence="3">Young leaves</tissue>
    </source>
</reference>
<proteinExistence type="predicted"/>
<feature type="compositionally biased region" description="Polar residues" evidence="1">
    <location>
        <begin position="419"/>
        <end position="432"/>
    </location>
</feature>
<dbReference type="Gene3D" id="2.60.40.150">
    <property type="entry name" value="C2 domain"/>
    <property type="match status" value="1"/>
</dbReference>
<organism evidence="3 4">
    <name type="scientific">Trifolium pratense</name>
    <name type="common">Red clover</name>
    <dbReference type="NCBI Taxonomy" id="57577"/>
    <lineage>
        <taxon>Eukaryota</taxon>
        <taxon>Viridiplantae</taxon>
        <taxon>Streptophyta</taxon>
        <taxon>Embryophyta</taxon>
        <taxon>Tracheophyta</taxon>
        <taxon>Spermatophyta</taxon>
        <taxon>Magnoliopsida</taxon>
        <taxon>eudicotyledons</taxon>
        <taxon>Gunneridae</taxon>
        <taxon>Pentapetalae</taxon>
        <taxon>rosids</taxon>
        <taxon>fabids</taxon>
        <taxon>Fabales</taxon>
        <taxon>Fabaceae</taxon>
        <taxon>Papilionoideae</taxon>
        <taxon>50 kb inversion clade</taxon>
        <taxon>NPAAA clade</taxon>
        <taxon>Hologalegina</taxon>
        <taxon>IRL clade</taxon>
        <taxon>Trifolieae</taxon>
        <taxon>Trifolium</taxon>
    </lineage>
</organism>
<dbReference type="AlphaFoldDB" id="A0A2K3N934"/>
<dbReference type="Proteomes" id="UP000236291">
    <property type="component" value="Unassembled WGS sequence"/>
</dbReference>
<dbReference type="InterPro" id="IPR044750">
    <property type="entry name" value="C2_SRC2/BAP"/>
</dbReference>
<dbReference type="InterPro" id="IPR000008">
    <property type="entry name" value="C2_dom"/>
</dbReference>
<dbReference type="CDD" id="cd04051">
    <property type="entry name" value="C2_SRC2_like"/>
    <property type="match status" value="1"/>
</dbReference>
<feature type="region of interest" description="Disordered" evidence="1">
    <location>
        <begin position="332"/>
        <end position="361"/>
    </location>
</feature>
<reference evidence="3 4" key="1">
    <citation type="journal article" date="2014" name="Am. J. Bot.">
        <title>Genome assembly and annotation for red clover (Trifolium pratense; Fabaceae).</title>
        <authorList>
            <person name="Istvanek J."/>
            <person name="Jaros M."/>
            <person name="Krenek A."/>
            <person name="Repkova J."/>
        </authorList>
    </citation>
    <scope>NUCLEOTIDE SEQUENCE [LARGE SCALE GENOMIC DNA]</scope>
    <source>
        <strain evidence="4">cv. Tatra</strain>
        <tissue evidence="3">Young leaves</tissue>
    </source>
</reference>
<gene>
    <name evidence="3" type="ORF">L195_g022786</name>
</gene>
<evidence type="ECO:0000259" key="2">
    <source>
        <dbReference type="PROSITE" id="PS50004"/>
    </source>
</evidence>
<dbReference type="InterPro" id="IPR035892">
    <property type="entry name" value="C2_domain_sf"/>
</dbReference>
<dbReference type="STRING" id="57577.A0A2K3N934"/>
<dbReference type="SMART" id="SM00239">
    <property type="entry name" value="C2"/>
    <property type="match status" value="1"/>
</dbReference>
<dbReference type="Pfam" id="PF00168">
    <property type="entry name" value="C2"/>
    <property type="match status" value="1"/>
</dbReference>